<dbReference type="Proteomes" id="UP000008467">
    <property type="component" value="Chromosome"/>
</dbReference>
<dbReference type="Pfam" id="PF12848">
    <property type="entry name" value="ABC_tran_Xtn"/>
    <property type="match status" value="1"/>
</dbReference>
<keyword evidence="2" id="KW-0067">ATP-binding</keyword>
<dbReference type="NCBIfam" id="NF000355">
    <property type="entry name" value="ribo_prot_ABC_F"/>
    <property type="match status" value="1"/>
</dbReference>
<dbReference type="Pfam" id="PF00005">
    <property type="entry name" value="ABC_tran"/>
    <property type="match status" value="2"/>
</dbReference>
<dbReference type="PROSITE" id="PS50893">
    <property type="entry name" value="ABC_TRANSPORTER_2"/>
    <property type="match status" value="2"/>
</dbReference>
<sequence>MTAILQGKHISKEFGDKVILNDINFEIESGKKIGIVGSNGAGKTTLADIITNTVKPTSGQLLCQYSGMDIGYMKQATEYLDLEQTLSGGERTKKLLTQLLYSKKDFLVLDEPTNHLDYEGVKWLIKQIKAFKGAVVIISHDRFFLDQCIDSIMEIDQGKIVNYNGNYSFYREEKRRRYESQLHLFMEQEKLKSQIRGQIEELKGWSEKAHRESRKKAIATGNKFGGKEYNRVKAKKMDKAVKSRIKRLEKIEVGGLIKPEEEIKVLFQLEATKKVGDTILQAKDIRKFYGNKLIFNQSSFYVKRGEKIGVYGVNGCGKSTLVKAILKQVPLEGEIRISEERKIGYISQDVLDIKEEKSILQVFETTNKEEERQIRMALVQMGFSNDRLYDKAEVLSLGERMKLKLLLLIRQGCEVLILDEPTNHIDLHVREQLEETLKDYNGTLILVTHDRYMLEQLCDKLLVFENQIIRRYEYGIREYLERKEQKQVAQDETHRKEMKSNKEDKMLLENEIAYIIGQLSREKQGTPMYEELDNKYQELIKKRNGF</sequence>
<gene>
    <name evidence="4" type="ordered locus">Clole_4207</name>
</gene>
<evidence type="ECO:0000313" key="5">
    <source>
        <dbReference type="Proteomes" id="UP000008467"/>
    </source>
</evidence>
<dbReference type="InterPro" id="IPR017871">
    <property type="entry name" value="ABC_transporter-like_CS"/>
</dbReference>
<dbReference type="InterPro" id="IPR003593">
    <property type="entry name" value="AAA+_ATPase"/>
</dbReference>
<dbReference type="RefSeq" id="WP_013659150.1">
    <property type="nucleotide sequence ID" value="NC_015275.1"/>
</dbReference>
<keyword evidence="1" id="KW-0547">Nucleotide-binding</keyword>
<dbReference type="SMART" id="SM00382">
    <property type="entry name" value="AAA"/>
    <property type="match status" value="2"/>
</dbReference>
<keyword evidence="5" id="KW-1185">Reference proteome</keyword>
<evidence type="ECO:0000256" key="1">
    <source>
        <dbReference type="ARBA" id="ARBA00022741"/>
    </source>
</evidence>
<dbReference type="InterPro" id="IPR032781">
    <property type="entry name" value="ABC_tran_Xtn"/>
</dbReference>
<proteinExistence type="predicted"/>
<dbReference type="InterPro" id="IPR027417">
    <property type="entry name" value="P-loop_NTPase"/>
</dbReference>
<dbReference type="KEGG" id="cle:Clole_4207"/>
<protein>
    <submittedName>
        <fullName evidence="4">ABC transporter related protein</fullName>
    </submittedName>
</protein>
<feature type="domain" description="ABC transporter" evidence="3">
    <location>
        <begin position="280"/>
        <end position="491"/>
    </location>
</feature>
<dbReference type="InterPro" id="IPR003439">
    <property type="entry name" value="ABC_transporter-like_ATP-bd"/>
</dbReference>
<reference evidence="4 5" key="1">
    <citation type="journal article" date="2011" name="J. Bacteriol.">
        <title>Complete genome sequence of the cellulose-degrading bacterium Cellulosilyticum lentocellum.</title>
        <authorList>
            <consortium name="US DOE Joint Genome Institute"/>
            <person name="Miller D.A."/>
            <person name="Suen G."/>
            <person name="Bruce D."/>
            <person name="Copeland A."/>
            <person name="Cheng J.F."/>
            <person name="Detter C."/>
            <person name="Goodwin L.A."/>
            <person name="Han C.S."/>
            <person name="Hauser L.J."/>
            <person name="Land M.L."/>
            <person name="Lapidus A."/>
            <person name="Lucas S."/>
            <person name="Meincke L."/>
            <person name="Pitluck S."/>
            <person name="Tapia R."/>
            <person name="Teshima H."/>
            <person name="Woyke T."/>
            <person name="Fox B.G."/>
            <person name="Angert E.R."/>
            <person name="Currie C.R."/>
        </authorList>
    </citation>
    <scope>NUCLEOTIDE SEQUENCE [LARGE SCALE GENOMIC DNA]</scope>
    <source>
        <strain evidence="5">ATCC 49066 / DSM 5427 / NCIMB 11756 / RHM5</strain>
    </source>
</reference>
<dbReference type="GO" id="GO:0005524">
    <property type="term" value="F:ATP binding"/>
    <property type="evidence" value="ECO:0007669"/>
    <property type="project" value="UniProtKB-KW"/>
</dbReference>
<dbReference type="EMBL" id="CP002582">
    <property type="protein sequence ID" value="ADZ85879.1"/>
    <property type="molecule type" value="Genomic_DNA"/>
</dbReference>
<dbReference type="AlphaFoldDB" id="F2JMW4"/>
<dbReference type="SUPFAM" id="SSF52540">
    <property type="entry name" value="P-loop containing nucleoside triphosphate hydrolases"/>
    <property type="match status" value="2"/>
</dbReference>
<accession>F2JMW4</accession>
<dbReference type="PROSITE" id="PS00211">
    <property type="entry name" value="ABC_TRANSPORTER_1"/>
    <property type="match status" value="1"/>
</dbReference>
<dbReference type="PANTHER" id="PTHR42855">
    <property type="entry name" value="ABC TRANSPORTER ATP-BINDING SUBUNIT"/>
    <property type="match status" value="1"/>
</dbReference>
<feature type="domain" description="ABC transporter" evidence="3">
    <location>
        <begin position="5"/>
        <end position="182"/>
    </location>
</feature>
<dbReference type="STRING" id="642492.Clole_4207"/>
<organism evidence="4 5">
    <name type="scientific">Cellulosilyticum lentocellum (strain ATCC 49066 / DSM 5427 / NCIMB 11756 / RHM5)</name>
    <name type="common">Clostridium lentocellum</name>
    <dbReference type="NCBI Taxonomy" id="642492"/>
    <lineage>
        <taxon>Bacteria</taxon>
        <taxon>Bacillati</taxon>
        <taxon>Bacillota</taxon>
        <taxon>Clostridia</taxon>
        <taxon>Lachnospirales</taxon>
        <taxon>Cellulosilyticaceae</taxon>
        <taxon>Cellulosilyticum</taxon>
    </lineage>
</organism>
<dbReference type="CDD" id="cd03221">
    <property type="entry name" value="ABCF_EF-3"/>
    <property type="match status" value="2"/>
</dbReference>
<dbReference type="InterPro" id="IPR051309">
    <property type="entry name" value="ABCF_ATPase"/>
</dbReference>
<name>F2JMW4_CELLD</name>
<dbReference type="GO" id="GO:0016887">
    <property type="term" value="F:ATP hydrolysis activity"/>
    <property type="evidence" value="ECO:0007669"/>
    <property type="project" value="InterPro"/>
</dbReference>
<evidence type="ECO:0000259" key="3">
    <source>
        <dbReference type="PROSITE" id="PS50893"/>
    </source>
</evidence>
<evidence type="ECO:0000256" key="2">
    <source>
        <dbReference type="ARBA" id="ARBA00022840"/>
    </source>
</evidence>
<dbReference type="HOGENOM" id="CLU_000604_36_0_9"/>
<dbReference type="PANTHER" id="PTHR42855:SF2">
    <property type="entry name" value="DRUG RESISTANCE ABC TRANSPORTER,ATP-BINDING PROTEIN"/>
    <property type="match status" value="1"/>
</dbReference>
<dbReference type="eggNOG" id="COG0488">
    <property type="taxonomic scope" value="Bacteria"/>
</dbReference>
<evidence type="ECO:0000313" key="4">
    <source>
        <dbReference type="EMBL" id="ADZ85879.1"/>
    </source>
</evidence>
<dbReference type="Gene3D" id="3.40.50.300">
    <property type="entry name" value="P-loop containing nucleotide triphosphate hydrolases"/>
    <property type="match status" value="3"/>
</dbReference>